<evidence type="ECO:0000313" key="2">
    <source>
        <dbReference type="EMBL" id="CAE8614991.1"/>
    </source>
</evidence>
<reference evidence="2" key="1">
    <citation type="submission" date="2021-02" db="EMBL/GenBank/DDBJ databases">
        <authorList>
            <person name="Dougan E. K."/>
            <person name="Rhodes N."/>
            <person name="Thang M."/>
            <person name="Chan C."/>
        </authorList>
    </citation>
    <scope>NUCLEOTIDE SEQUENCE</scope>
</reference>
<evidence type="ECO:0000256" key="1">
    <source>
        <dbReference type="SAM" id="MobiDB-lite"/>
    </source>
</evidence>
<feature type="region of interest" description="Disordered" evidence="1">
    <location>
        <begin position="134"/>
        <end position="185"/>
    </location>
</feature>
<accession>A0A813FLD9</accession>
<dbReference type="AlphaFoldDB" id="A0A813FLD9"/>
<dbReference type="EMBL" id="CAJNNV010025540">
    <property type="protein sequence ID" value="CAE8614991.1"/>
    <property type="molecule type" value="Genomic_DNA"/>
</dbReference>
<sequence length="185" mass="20476">MPRPAVVDPGRGFGMTMSHNWEQRIEKEERAMLRTQDRGASGHFVRERRRRSTRAAAASLTSLPEDLRGIGSWQLYDRNLINARQHRRSDRDTGVLHLEFVPESVPAHWVPGSHRINVYRPQFSIIGKDGLPIDATGGSQSTASLPPPEPIWRRAPAGMDSGSIAKANAPGGRMSREEPETPGGL</sequence>
<protein>
    <submittedName>
        <fullName evidence="2">Uncharacterized protein</fullName>
    </submittedName>
</protein>
<comment type="caution">
    <text evidence="2">The sequence shown here is derived from an EMBL/GenBank/DDBJ whole genome shotgun (WGS) entry which is preliminary data.</text>
</comment>
<organism evidence="2 3">
    <name type="scientific">Polarella glacialis</name>
    <name type="common">Dinoflagellate</name>
    <dbReference type="NCBI Taxonomy" id="89957"/>
    <lineage>
        <taxon>Eukaryota</taxon>
        <taxon>Sar</taxon>
        <taxon>Alveolata</taxon>
        <taxon>Dinophyceae</taxon>
        <taxon>Suessiales</taxon>
        <taxon>Suessiaceae</taxon>
        <taxon>Polarella</taxon>
    </lineage>
</organism>
<evidence type="ECO:0000313" key="3">
    <source>
        <dbReference type="Proteomes" id="UP000654075"/>
    </source>
</evidence>
<keyword evidence="3" id="KW-1185">Reference proteome</keyword>
<gene>
    <name evidence="2" type="ORF">PGLA1383_LOCUS32709</name>
</gene>
<dbReference type="Proteomes" id="UP000654075">
    <property type="component" value="Unassembled WGS sequence"/>
</dbReference>
<name>A0A813FLD9_POLGL</name>
<feature type="region of interest" description="Disordered" evidence="1">
    <location>
        <begin position="32"/>
        <end position="53"/>
    </location>
</feature>
<proteinExistence type="predicted"/>